<dbReference type="PANTHER" id="PTHR43479">
    <property type="entry name" value="ACREF/ENVCD OPERON REPRESSOR-RELATED"/>
    <property type="match status" value="1"/>
</dbReference>
<dbReference type="KEGG" id="kan:IMCC3317_26540"/>
<evidence type="ECO:0000256" key="2">
    <source>
        <dbReference type="PROSITE-ProRule" id="PRU00335"/>
    </source>
</evidence>
<keyword evidence="5" id="KW-1185">Reference proteome</keyword>
<dbReference type="Proteomes" id="UP000464657">
    <property type="component" value="Chromosome"/>
</dbReference>
<evidence type="ECO:0000259" key="3">
    <source>
        <dbReference type="PROSITE" id="PS50977"/>
    </source>
</evidence>
<dbReference type="InterPro" id="IPR050624">
    <property type="entry name" value="HTH-type_Tx_Regulator"/>
</dbReference>
<proteinExistence type="predicted"/>
<dbReference type="PANTHER" id="PTHR43479:SF11">
    <property type="entry name" value="ACREF_ENVCD OPERON REPRESSOR-RELATED"/>
    <property type="match status" value="1"/>
</dbReference>
<evidence type="ECO:0000313" key="4">
    <source>
        <dbReference type="EMBL" id="QHI37275.1"/>
    </source>
</evidence>
<dbReference type="Gene3D" id="1.10.10.60">
    <property type="entry name" value="Homeodomain-like"/>
    <property type="match status" value="1"/>
</dbReference>
<dbReference type="Pfam" id="PF00440">
    <property type="entry name" value="TetR_N"/>
    <property type="match status" value="1"/>
</dbReference>
<dbReference type="Gene3D" id="1.10.357.10">
    <property type="entry name" value="Tetracycline Repressor, domain 2"/>
    <property type="match status" value="1"/>
</dbReference>
<sequence>MKEKIKITATELFLNLGFKSVTMDDIANEMGISKKTIYTHFSNKTDLVNEVTSSLFCIISEGIDLISAAQKNSIEELYEIKRFVMEHLKDEKSSPQYQLQKYYPKIYSTLKKKQYDVMQDCVKDNLLRGVNSGVYRDSINIDFISRIYFNGVIGIKDNELFPLKEFSMNTIMEYFLEYHIRGICTAKGLETLQKFITTNQSL</sequence>
<feature type="DNA-binding region" description="H-T-H motif" evidence="2">
    <location>
        <begin position="22"/>
        <end position="41"/>
    </location>
</feature>
<gene>
    <name evidence="4" type="ORF">IMCC3317_26540</name>
</gene>
<evidence type="ECO:0000313" key="5">
    <source>
        <dbReference type="Proteomes" id="UP000464657"/>
    </source>
</evidence>
<feature type="domain" description="HTH tetR-type" evidence="3">
    <location>
        <begin position="1"/>
        <end position="59"/>
    </location>
</feature>
<dbReference type="PRINTS" id="PR00455">
    <property type="entry name" value="HTHTETR"/>
</dbReference>
<evidence type="ECO:0000256" key="1">
    <source>
        <dbReference type="ARBA" id="ARBA00023125"/>
    </source>
</evidence>
<dbReference type="GO" id="GO:0003677">
    <property type="term" value="F:DNA binding"/>
    <property type="evidence" value="ECO:0007669"/>
    <property type="project" value="UniProtKB-UniRule"/>
</dbReference>
<organism evidence="4 5">
    <name type="scientific">Kordia antarctica</name>
    <dbReference type="NCBI Taxonomy" id="1218801"/>
    <lineage>
        <taxon>Bacteria</taxon>
        <taxon>Pseudomonadati</taxon>
        <taxon>Bacteroidota</taxon>
        <taxon>Flavobacteriia</taxon>
        <taxon>Flavobacteriales</taxon>
        <taxon>Flavobacteriaceae</taxon>
        <taxon>Kordia</taxon>
    </lineage>
</organism>
<dbReference type="OrthoDB" id="881297at2"/>
<dbReference type="AlphaFoldDB" id="A0A7L4ZKZ6"/>
<dbReference type="InterPro" id="IPR009057">
    <property type="entry name" value="Homeodomain-like_sf"/>
</dbReference>
<name>A0A7L4ZKZ6_9FLAO</name>
<protein>
    <recommendedName>
        <fullName evidence="3">HTH tetR-type domain-containing protein</fullName>
    </recommendedName>
</protein>
<dbReference type="EMBL" id="CP019288">
    <property type="protein sequence ID" value="QHI37275.1"/>
    <property type="molecule type" value="Genomic_DNA"/>
</dbReference>
<keyword evidence="1 2" id="KW-0238">DNA-binding</keyword>
<dbReference type="SUPFAM" id="SSF46689">
    <property type="entry name" value="Homeodomain-like"/>
    <property type="match status" value="1"/>
</dbReference>
<accession>A0A7L4ZKZ6</accession>
<reference evidence="4 5" key="1">
    <citation type="journal article" date="2013" name="Int. J. Syst. Evol. Microbiol.">
        <title>Kordia antarctica sp. nov., isolated from Antarctic seawater.</title>
        <authorList>
            <person name="Baek K."/>
            <person name="Choi A."/>
            <person name="Kang I."/>
            <person name="Lee K."/>
            <person name="Cho J.C."/>
        </authorList>
    </citation>
    <scope>NUCLEOTIDE SEQUENCE [LARGE SCALE GENOMIC DNA]</scope>
    <source>
        <strain evidence="4 5">IMCC3317</strain>
    </source>
</reference>
<dbReference type="InterPro" id="IPR001647">
    <property type="entry name" value="HTH_TetR"/>
</dbReference>
<dbReference type="RefSeq" id="WP_160129916.1">
    <property type="nucleotide sequence ID" value="NZ_CP019288.1"/>
</dbReference>
<dbReference type="PROSITE" id="PS50977">
    <property type="entry name" value="HTH_TETR_2"/>
    <property type="match status" value="1"/>
</dbReference>